<keyword evidence="2" id="KW-0238">DNA-binding</keyword>
<dbReference type="InterPro" id="IPR028082">
    <property type="entry name" value="Peripla_BP_I"/>
</dbReference>
<evidence type="ECO:0000256" key="1">
    <source>
        <dbReference type="ARBA" id="ARBA00023015"/>
    </source>
</evidence>
<dbReference type="Gene3D" id="1.10.260.40">
    <property type="entry name" value="lambda repressor-like DNA-binding domains"/>
    <property type="match status" value="1"/>
</dbReference>
<evidence type="ECO:0000256" key="2">
    <source>
        <dbReference type="ARBA" id="ARBA00023125"/>
    </source>
</evidence>
<feature type="domain" description="HTH lacI-type" evidence="4">
    <location>
        <begin position="1"/>
        <end position="46"/>
    </location>
</feature>
<dbReference type="SUPFAM" id="SSF53822">
    <property type="entry name" value="Periplasmic binding protein-like I"/>
    <property type="match status" value="1"/>
</dbReference>
<dbReference type="PANTHER" id="PTHR30146">
    <property type="entry name" value="LACI-RELATED TRANSCRIPTIONAL REPRESSOR"/>
    <property type="match status" value="1"/>
</dbReference>
<dbReference type="PROSITE" id="PS50932">
    <property type="entry name" value="HTH_LACI_2"/>
    <property type="match status" value="1"/>
</dbReference>
<dbReference type="GO" id="GO:0003700">
    <property type="term" value="F:DNA-binding transcription factor activity"/>
    <property type="evidence" value="ECO:0007669"/>
    <property type="project" value="TreeGrafter"/>
</dbReference>
<keyword evidence="6" id="KW-1185">Reference proteome</keyword>
<keyword evidence="3" id="KW-0804">Transcription</keyword>
<accession>A0A1M7Z1F1</accession>
<evidence type="ECO:0000256" key="3">
    <source>
        <dbReference type="ARBA" id="ARBA00023163"/>
    </source>
</evidence>
<dbReference type="PROSITE" id="PS00356">
    <property type="entry name" value="HTH_LACI_1"/>
    <property type="match status" value="1"/>
</dbReference>
<proteinExistence type="predicted"/>
<dbReference type="Proteomes" id="UP000184600">
    <property type="component" value="Unassembled WGS sequence"/>
</dbReference>
<dbReference type="Gene3D" id="3.40.50.2300">
    <property type="match status" value="2"/>
</dbReference>
<dbReference type="SMART" id="SM00354">
    <property type="entry name" value="HTH_LACI"/>
    <property type="match status" value="1"/>
</dbReference>
<dbReference type="InterPro" id="IPR000843">
    <property type="entry name" value="HTH_LacI"/>
</dbReference>
<protein>
    <submittedName>
        <fullName evidence="5">HTH-type transcriptional regulator DegA</fullName>
    </submittedName>
</protein>
<sequence>MNIRDVAELAGVSPATVSRLLNQTGRVSASARERIEKVIQTTGYAPGRQSGRIEVNHNPTIGVLIPSLLNPVFSEIMAGIQERARHFGFSVMIADTGYERERERQAVVDLIRQRVAGVILTVASVENNEALSLLKEFSFPFCLVHNRSEEDEPSVFVDNYQAGYDVAAQLIAAGHTRLGMVAGRFQVSDRAKQRYAGFQSRIDAGEMAISEALIEVDPCEDAPFDASRLLSMHRQVTAWFCSNDLLAMKLMHYFSRQGIRVPEEISVVGFDGMSFGQLVSPPLATVRVPHRMMGNCAVDLLFNSRHHTGLNLQRQLRYEVNLSGSVMTRQ</sequence>
<dbReference type="RefSeq" id="WP_073586147.1">
    <property type="nucleotide sequence ID" value="NZ_AP024897.1"/>
</dbReference>
<dbReference type="Pfam" id="PF00356">
    <property type="entry name" value="LacI"/>
    <property type="match status" value="1"/>
</dbReference>
<dbReference type="CDD" id="cd01392">
    <property type="entry name" value="HTH_LacI"/>
    <property type="match status" value="1"/>
</dbReference>
<gene>
    <name evidence="5" type="primary">degA</name>
    <name evidence="5" type="ORF">VQ7734_04473</name>
</gene>
<dbReference type="InterPro" id="IPR010982">
    <property type="entry name" value="Lambda_DNA-bd_dom_sf"/>
</dbReference>
<keyword evidence="1" id="KW-0805">Transcription regulation</keyword>
<dbReference type="GO" id="GO:0000976">
    <property type="term" value="F:transcription cis-regulatory region binding"/>
    <property type="evidence" value="ECO:0007669"/>
    <property type="project" value="TreeGrafter"/>
</dbReference>
<dbReference type="SUPFAM" id="SSF47413">
    <property type="entry name" value="lambda repressor-like DNA-binding domains"/>
    <property type="match status" value="1"/>
</dbReference>
<dbReference type="Pfam" id="PF00532">
    <property type="entry name" value="Peripla_BP_1"/>
    <property type="match status" value="1"/>
</dbReference>
<dbReference type="OrthoDB" id="5681588at2"/>
<dbReference type="EMBL" id="FRFG01000075">
    <property type="protein sequence ID" value="SHO58701.1"/>
    <property type="molecule type" value="Genomic_DNA"/>
</dbReference>
<evidence type="ECO:0000313" key="5">
    <source>
        <dbReference type="EMBL" id="SHO58701.1"/>
    </source>
</evidence>
<name>A0A1M7Z1F1_9VIBR</name>
<organism evidence="5 6">
    <name type="scientific">Vibrio quintilis</name>
    <dbReference type="NCBI Taxonomy" id="1117707"/>
    <lineage>
        <taxon>Bacteria</taxon>
        <taxon>Pseudomonadati</taxon>
        <taxon>Pseudomonadota</taxon>
        <taxon>Gammaproteobacteria</taxon>
        <taxon>Vibrionales</taxon>
        <taxon>Vibrionaceae</taxon>
        <taxon>Vibrio</taxon>
    </lineage>
</organism>
<dbReference type="PANTHER" id="PTHR30146:SF109">
    <property type="entry name" value="HTH-TYPE TRANSCRIPTIONAL REGULATOR GALS"/>
    <property type="match status" value="1"/>
</dbReference>
<dbReference type="PRINTS" id="PR00036">
    <property type="entry name" value="HTHLACI"/>
</dbReference>
<dbReference type="STRING" id="1117707.VQ7734_04473"/>
<dbReference type="AlphaFoldDB" id="A0A1M7Z1F1"/>
<evidence type="ECO:0000259" key="4">
    <source>
        <dbReference type="PROSITE" id="PS50932"/>
    </source>
</evidence>
<dbReference type="InterPro" id="IPR001761">
    <property type="entry name" value="Peripla_BP/Lac1_sug-bd_dom"/>
</dbReference>
<evidence type="ECO:0000313" key="6">
    <source>
        <dbReference type="Proteomes" id="UP000184600"/>
    </source>
</evidence>
<reference evidence="6" key="1">
    <citation type="submission" date="2016-12" db="EMBL/GenBank/DDBJ databases">
        <authorList>
            <person name="Rodrigo-Torres L."/>
            <person name="Arahal R.D."/>
            <person name="Lucena T."/>
        </authorList>
    </citation>
    <scope>NUCLEOTIDE SEQUENCE [LARGE SCALE GENOMIC DNA]</scope>
</reference>